<reference evidence="1 2" key="1">
    <citation type="journal article" date="2023" name="Elife">
        <title>Identification of key yeast species and microbe-microbe interactions impacting larval growth of Drosophila in the wild.</title>
        <authorList>
            <person name="Mure A."/>
            <person name="Sugiura Y."/>
            <person name="Maeda R."/>
            <person name="Honda K."/>
            <person name="Sakurai N."/>
            <person name="Takahashi Y."/>
            <person name="Watada M."/>
            <person name="Katoh T."/>
            <person name="Gotoh A."/>
            <person name="Gotoh Y."/>
            <person name="Taniguchi I."/>
            <person name="Nakamura K."/>
            <person name="Hayashi T."/>
            <person name="Katayama T."/>
            <person name="Uemura T."/>
            <person name="Hattori Y."/>
        </authorList>
    </citation>
    <scope>NUCLEOTIDE SEQUENCE [LARGE SCALE GENOMIC DNA]</scope>
    <source>
        <strain evidence="1 2">SC-9</strain>
    </source>
</reference>
<organism evidence="1 2">
    <name type="scientific">Saccharomycopsis crataegensis</name>
    <dbReference type="NCBI Taxonomy" id="43959"/>
    <lineage>
        <taxon>Eukaryota</taxon>
        <taxon>Fungi</taxon>
        <taxon>Dikarya</taxon>
        <taxon>Ascomycota</taxon>
        <taxon>Saccharomycotina</taxon>
        <taxon>Saccharomycetes</taxon>
        <taxon>Saccharomycopsidaceae</taxon>
        <taxon>Saccharomycopsis</taxon>
    </lineage>
</organism>
<gene>
    <name evidence="1" type="ORF">DASC09_014500</name>
</gene>
<proteinExistence type="predicted"/>
<evidence type="ECO:0000313" key="1">
    <source>
        <dbReference type="EMBL" id="GMM34125.1"/>
    </source>
</evidence>
<accession>A0AAV5QI09</accession>
<dbReference type="RefSeq" id="XP_064851125.1">
    <property type="nucleotide sequence ID" value="XM_064995053.1"/>
</dbReference>
<comment type="caution">
    <text evidence="1">The sequence shown here is derived from an EMBL/GenBank/DDBJ whole genome shotgun (WGS) entry which is preliminary data.</text>
</comment>
<sequence length="358" mass="40685">MTSLQSSSYDDLSGLLMALTSFYRLYLEISRFFIKGSKGLSSFHNMYMNDKPPYTFKEIAEQLVSFFEKGADTLNFEKVSELQPKCSPGVILSFFSSIPVFMKYLVKYFKQPAVQLHIIIDERFAFWMPFFVENESVKIDKVKLDAYIRKLHVMFQSDFSNDPGKMDSEEGFDIISTAVNAPVISIALDSAIKTLHLILDGKDTVRHYQFSFQYLEKMEKFSNEYVNVSNSKLESSFSAVRDVVGIRRSSLEQNKMITYLRIKSYLTATNGDNVFILTKKDGNESFQSTLPLSFLSSSTSSNISECLGTTTQILDSNRPQEQAETEIYGPEIENILNGIEASDNVILFGEEQDDCGYP</sequence>
<evidence type="ECO:0000313" key="2">
    <source>
        <dbReference type="Proteomes" id="UP001360560"/>
    </source>
</evidence>
<dbReference type="EMBL" id="BTFZ01000002">
    <property type="protein sequence ID" value="GMM34125.1"/>
    <property type="molecule type" value="Genomic_DNA"/>
</dbReference>
<dbReference type="AlphaFoldDB" id="A0AAV5QI09"/>
<dbReference type="Proteomes" id="UP001360560">
    <property type="component" value="Unassembled WGS sequence"/>
</dbReference>
<dbReference type="GeneID" id="90072104"/>
<protein>
    <submittedName>
        <fullName evidence="1">Uncharacterized protein</fullName>
    </submittedName>
</protein>
<keyword evidence="2" id="KW-1185">Reference proteome</keyword>
<name>A0AAV5QI09_9ASCO</name>